<comment type="caution">
    <text evidence="1">The sequence shown here is derived from an EMBL/GenBank/DDBJ whole genome shotgun (WGS) entry which is preliminary data.</text>
</comment>
<evidence type="ECO:0000313" key="2">
    <source>
        <dbReference type="Proteomes" id="UP001626550"/>
    </source>
</evidence>
<name>A0ABD2PJM9_9PLAT</name>
<dbReference type="Proteomes" id="UP001626550">
    <property type="component" value="Unassembled WGS sequence"/>
</dbReference>
<proteinExistence type="predicted"/>
<sequence>MSDFQARILAQAQVWQGDGTFKAAPTSFRQLYQIRCRYRNRAFTVVSTFMTSKSEQAYRRLFHIIVHLRSMNLEILCQTLVIDFEI</sequence>
<gene>
    <name evidence="1" type="ORF">Ciccas_013793</name>
</gene>
<evidence type="ECO:0000313" key="1">
    <source>
        <dbReference type="EMBL" id="KAL3307688.1"/>
    </source>
</evidence>
<feature type="non-terminal residue" evidence="1">
    <location>
        <position position="86"/>
    </location>
</feature>
<organism evidence="1 2">
    <name type="scientific">Cichlidogyrus casuarinus</name>
    <dbReference type="NCBI Taxonomy" id="1844966"/>
    <lineage>
        <taxon>Eukaryota</taxon>
        <taxon>Metazoa</taxon>
        <taxon>Spiralia</taxon>
        <taxon>Lophotrochozoa</taxon>
        <taxon>Platyhelminthes</taxon>
        <taxon>Monogenea</taxon>
        <taxon>Monopisthocotylea</taxon>
        <taxon>Dactylogyridea</taxon>
        <taxon>Ancyrocephalidae</taxon>
        <taxon>Cichlidogyrus</taxon>
    </lineage>
</organism>
<keyword evidence="2" id="KW-1185">Reference proteome</keyword>
<accession>A0ABD2PJM9</accession>
<protein>
    <submittedName>
        <fullName evidence="1">Uncharacterized protein</fullName>
    </submittedName>
</protein>
<reference evidence="1 2" key="1">
    <citation type="submission" date="2024-11" db="EMBL/GenBank/DDBJ databases">
        <title>Adaptive evolution of stress response genes in parasites aligns with host niche diversity.</title>
        <authorList>
            <person name="Hahn C."/>
            <person name="Resl P."/>
        </authorList>
    </citation>
    <scope>NUCLEOTIDE SEQUENCE [LARGE SCALE GENOMIC DNA]</scope>
    <source>
        <strain evidence="1">EGGRZ-B1_66</strain>
        <tissue evidence="1">Body</tissue>
    </source>
</reference>
<dbReference type="AlphaFoldDB" id="A0ABD2PJM9"/>
<dbReference type="EMBL" id="JBJKFK010006726">
    <property type="protein sequence ID" value="KAL3307688.1"/>
    <property type="molecule type" value="Genomic_DNA"/>
</dbReference>